<dbReference type="Pfam" id="PF07963">
    <property type="entry name" value="N_methyl"/>
    <property type="match status" value="1"/>
</dbReference>
<evidence type="ECO:0000256" key="11">
    <source>
        <dbReference type="SAM" id="Phobius"/>
    </source>
</evidence>
<protein>
    <recommendedName>
        <fullName evidence="2">Type II secretion system protein H</fullName>
    </recommendedName>
    <alternativeName>
        <fullName evidence="10">General secretion pathway protein H</fullName>
    </alternativeName>
</protein>
<sequence length="170" mass="17979">MRLKDFTPQASGQLGVTFIELLISIAVLAVLVALAAPYFGNYIERQRLVGATEALHGQIQQAKRAAISNNKTIYLQVSNGANWASVYGDTNPPAGEVNGLPVLDVDSEDYPTTEVATSVTIAFEKPGLNTNVSGSLAVGSPSGWKVIVSLSPIGRVEICSDDVSQYPDCP</sequence>
<reference evidence="13 14" key="1">
    <citation type="submission" date="2019-03" db="EMBL/GenBank/DDBJ databases">
        <title>Genomic Encyclopedia of Archaeal and Bacterial Type Strains, Phase II (KMG-II): from individual species to whole genera.</title>
        <authorList>
            <person name="Goeker M."/>
        </authorList>
    </citation>
    <scope>NUCLEOTIDE SEQUENCE [LARGE SCALE GENOMIC DNA]</scope>
    <source>
        <strain evidence="13 14">DSM 27697</strain>
    </source>
</reference>
<evidence type="ECO:0000313" key="14">
    <source>
        <dbReference type="Proteomes" id="UP000294546"/>
    </source>
</evidence>
<evidence type="ECO:0000256" key="4">
    <source>
        <dbReference type="ARBA" id="ARBA00022481"/>
    </source>
</evidence>
<evidence type="ECO:0000313" key="13">
    <source>
        <dbReference type="EMBL" id="TCK05944.1"/>
    </source>
</evidence>
<dbReference type="SUPFAM" id="SSF54523">
    <property type="entry name" value="Pili subunits"/>
    <property type="match status" value="1"/>
</dbReference>
<dbReference type="InterPro" id="IPR045584">
    <property type="entry name" value="Pilin-like"/>
</dbReference>
<keyword evidence="5" id="KW-0997">Cell inner membrane</keyword>
<dbReference type="EMBL" id="SMFU01000009">
    <property type="protein sequence ID" value="TCK05944.1"/>
    <property type="molecule type" value="Genomic_DNA"/>
</dbReference>
<evidence type="ECO:0000256" key="6">
    <source>
        <dbReference type="ARBA" id="ARBA00022692"/>
    </source>
</evidence>
<keyword evidence="14" id="KW-1185">Reference proteome</keyword>
<keyword evidence="7 11" id="KW-1133">Transmembrane helix</keyword>
<gene>
    <name evidence="13" type="ORF">CLV83_2886</name>
</gene>
<dbReference type="GO" id="GO:0015627">
    <property type="term" value="C:type II protein secretion system complex"/>
    <property type="evidence" value="ECO:0007669"/>
    <property type="project" value="InterPro"/>
</dbReference>
<keyword evidence="4" id="KW-0488">Methylation</keyword>
<dbReference type="InterPro" id="IPR012902">
    <property type="entry name" value="N_methyl_site"/>
</dbReference>
<dbReference type="AlphaFoldDB" id="A0A4R1GD02"/>
<evidence type="ECO:0000256" key="1">
    <source>
        <dbReference type="ARBA" id="ARBA00004377"/>
    </source>
</evidence>
<comment type="subcellular location">
    <subcellularLocation>
        <location evidence="1">Cell inner membrane</location>
        <topology evidence="1">Single-pass membrane protein</topology>
    </subcellularLocation>
</comment>
<dbReference type="GO" id="GO:0015628">
    <property type="term" value="P:protein secretion by the type II secretion system"/>
    <property type="evidence" value="ECO:0007669"/>
    <property type="project" value="InterPro"/>
</dbReference>
<evidence type="ECO:0000256" key="3">
    <source>
        <dbReference type="ARBA" id="ARBA00022475"/>
    </source>
</evidence>
<feature type="transmembrane region" description="Helical" evidence="11">
    <location>
        <begin position="12"/>
        <end position="39"/>
    </location>
</feature>
<evidence type="ECO:0000256" key="5">
    <source>
        <dbReference type="ARBA" id="ARBA00022519"/>
    </source>
</evidence>
<accession>A0A4R1GD02</accession>
<dbReference type="Gene3D" id="3.30.700.10">
    <property type="entry name" value="Glycoprotein, Type 4 Pilin"/>
    <property type="match status" value="1"/>
</dbReference>
<proteinExistence type="inferred from homology"/>
<evidence type="ECO:0000256" key="7">
    <source>
        <dbReference type="ARBA" id="ARBA00022989"/>
    </source>
</evidence>
<keyword evidence="3" id="KW-1003">Cell membrane</keyword>
<dbReference type="NCBIfam" id="TIGR02532">
    <property type="entry name" value="IV_pilin_GFxxxE"/>
    <property type="match status" value="1"/>
</dbReference>
<comment type="caution">
    <text evidence="13">The sequence shown here is derived from an EMBL/GenBank/DDBJ whole genome shotgun (WGS) entry which is preliminary data.</text>
</comment>
<dbReference type="GO" id="GO:0005886">
    <property type="term" value="C:plasma membrane"/>
    <property type="evidence" value="ECO:0007669"/>
    <property type="project" value="UniProtKB-SubCell"/>
</dbReference>
<evidence type="ECO:0000256" key="8">
    <source>
        <dbReference type="ARBA" id="ARBA00023136"/>
    </source>
</evidence>
<dbReference type="Pfam" id="PF12019">
    <property type="entry name" value="GspH"/>
    <property type="match status" value="1"/>
</dbReference>
<comment type="similarity">
    <text evidence="9">Belongs to the GSP H family.</text>
</comment>
<evidence type="ECO:0000256" key="2">
    <source>
        <dbReference type="ARBA" id="ARBA00021549"/>
    </source>
</evidence>
<feature type="domain" description="General secretion pathway GspH" evidence="12">
    <location>
        <begin position="51"/>
        <end position="150"/>
    </location>
</feature>
<dbReference type="OrthoDB" id="6089055at2"/>
<evidence type="ECO:0000259" key="12">
    <source>
        <dbReference type="Pfam" id="PF12019"/>
    </source>
</evidence>
<dbReference type="Proteomes" id="UP000294546">
    <property type="component" value="Unassembled WGS sequence"/>
</dbReference>
<dbReference type="InterPro" id="IPR022346">
    <property type="entry name" value="T2SS_GspH"/>
</dbReference>
<organism evidence="13 14">
    <name type="scientific">Marinobacterium mangrovicola</name>
    <dbReference type="NCBI Taxonomy" id="1476959"/>
    <lineage>
        <taxon>Bacteria</taxon>
        <taxon>Pseudomonadati</taxon>
        <taxon>Pseudomonadota</taxon>
        <taxon>Gammaproteobacteria</taxon>
        <taxon>Oceanospirillales</taxon>
        <taxon>Oceanospirillaceae</taxon>
        <taxon>Marinobacterium</taxon>
    </lineage>
</organism>
<keyword evidence="8 11" id="KW-0472">Membrane</keyword>
<dbReference type="RefSeq" id="WP_132293648.1">
    <property type="nucleotide sequence ID" value="NZ_SMFU01000009.1"/>
</dbReference>
<name>A0A4R1GD02_9GAMM</name>
<evidence type="ECO:0000256" key="10">
    <source>
        <dbReference type="ARBA" id="ARBA00030775"/>
    </source>
</evidence>
<evidence type="ECO:0000256" key="9">
    <source>
        <dbReference type="ARBA" id="ARBA00025772"/>
    </source>
</evidence>
<keyword evidence="6 11" id="KW-0812">Transmembrane</keyword>